<protein>
    <recommendedName>
        <fullName evidence="14">Cytochrome P450</fullName>
    </recommendedName>
</protein>
<dbReference type="Proteomes" id="UP000663826">
    <property type="component" value="Unassembled WGS sequence"/>
</dbReference>
<dbReference type="EMBL" id="CAJMWQ010000581">
    <property type="protein sequence ID" value="CAE6364085.1"/>
    <property type="molecule type" value="Genomic_DNA"/>
</dbReference>
<comment type="pathway">
    <text evidence="2">Secondary metabolite biosynthesis.</text>
</comment>
<keyword evidence="11" id="KW-1133">Transmembrane helix</keyword>
<dbReference type="InterPro" id="IPR050121">
    <property type="entry name" value="Cytochrome_P450_monoxygenase"/>
</dbReference>
<evidence type="ECO:0000256" key="10">
    <source>
        <dbReference type="RuleBase" id="RU000461"/>
    </source>
</evidence>
<dbReference type="SUPFAM" id="SSF48264">
    <property type="entry name" value="Cytochrome P450"/>
    <property type="match status" value="1"/>
</dbReference>
<dbReference type="PRINTS" id="PR00385">
    <property type="entry name" value="P450"/>
</dbReference>
<name>A0A8H2ZZL4_9AGAM</name>
<feature type="binding site" description="axial binding residue" evidence="9">
    <location>
        <position position="491"/>
    </location>
    <ligand>
        <name>heme</name>
        <dbReference type="ChEBI" id="CHEBI:30413"/>
    </ligand>
    <ligandPart>
        <name>Fe</name>
        <dbReference type="ChEBI" id="CHEBI:18248"/>
    </ligandPart>
</feature>
<dbReference type="AlphaFoldDB" id="A0A8H2ZZL4"/>
<dbReference type="GO" id="GO:0016705">
    <property type="term" value="F:oxidoreductase activity, acting on paired donors, with incorporation or reduction of molecular oxygen"/>
    <property type="evidence" value="ECO:0007669"/>
    <property type="project" value="InterPro"/>
</dbReference>
<evidence type="ECO:0000256" key="4">
    <source>
        <dbReference type="ARBA" id="ARBA00022617"/>
    </source>
</evidence>
<evidence type="ECO:0000256" key="11">
    <source>
        <dbReference type="SAM" id="Phobius"/>
    </source>
</evidence>
<organism evidence="12 13">
    <name type="scientific">Rhizoctonia solani</name>
    <dbReference type="NCBI Taxonomy" id="456999"/>
    <lineage>
        <taxon>Eukaryota</taxon>
        <taxon>Fungi</taxon>
        <taxon>Dikarya</taxon>
        <taxon>Basidiomycota</taxon>
        <taxon>Agaricomycotina</taxon>
        <taxon>Agaricomycetes</taxon>
        <taxon>Cantharellales</taxon>
        <taxon>Ceratobasidiaceae</taxon>
        <taxon>Rhizoctonia</taxon>
    </lineage>
</organism>
<dbReference type="PANTHER" id="PTHR24305:SF166">
    <property type="entry name" value="CYTOCHROME P450 12A4, MITOCHONDRIAL-RELATED"/>
    <property type="match status" value="1"/>
</dbReference>
<dbReference type="InterPro" id="IPR036396">
    <property type="entry name" value="Cyt_P450_sf"/>
</dbReference>
<dbReference type="PROSITE" id="PS00086">
    <property type="entry name" value="CYTOCHROME_P450"/>
    <property type="match status" value="1"/>
</dbReference>
<keyword evidence="11" id="KW-0812">Transmembrane</keyword>
<dbReference type="InterPro" id="IPR001128">
    <property type="entry name" value="Cyt_P450"/>
</dbReference>
<dbReference type="PRINTS" id="PR00463">
    <property type="entry name" value="EP450I"/>
</dbReference>
<evidence type="ECO:0000256" key="3">
    <source>
        <dbReference type="ARBA" id="ARBA00010617"/>
    </source>
</evidence>
<dbReference type="Gene3D" id="1.10.630.10">
    <property type="entry name" value="Cytochrome P450"/>
    <property type="match status" value="1"/>
</dbReference>
<dbReference type="GO" id="GO:0004497">
    <property type="term" value="F:monooxygenase activity"/>
    <property type="evidence" value="ECO:0007669"/>
    <property type="project" value="UniProtKB-KW"/>
</dbReference>
<dbReference type="InterPro" id="IPR017972">
    <property type="entry name" value="Cyt_P450_CS"/>
</dbReference>
<dbReference type="GO" id="GO:0005506">
    <property type="term" value="F:iron ion binding"/>
    <property type="evidence" value="ECO:0007669"/>
    <property type="project" value="InterPro"/>
</dbReference>
<gene>
    <name evidence="12" type="ORF">RDB_LOCUS12552</name>
</gene>
<keyword evidence="11" id="KW-0472">Membrane</keyword>
<keyword evidence="8 10" id="KW-0503">Monooxygenase</keyword>
<accession>A0A8H2ZZL4</accession>
<dbReference type="InterPro" id="IPR002401">
    <property type="entry name" value="Cyt_P450_E_grp-I"/>
</dbReference>
<evidence type="ECO:0000313" key="12">
    <source>
        <dbReference type="EMBL" id="CAE6364085.1"/>
    </source>
</evidence>
<sequence length="557" mass="62268">MLNFTSNYVDLGPLQINYLQHNQIYCTLLAIVGVVGILSLCAAPSIKSDVLMLDGPTPSSMIWGSACDMFDDERGLDFQDELMKNYGSACQVRGPFGANELWISDPRAIQEVLVKGYYDFKEPGWFNTWIKLVLGPVVATLHGHEHKTRRKTPTMTTITRKLVEIMTSEVQVNGGNTEVVDLFKWIHLVSLEIIGQAGIGHSFGILEGHVPDYLAASRDVFALISEMWYLHPFITFLSRLGPKFFRRAVLEYIAHRPARKLKNVADTMHNTAANIMKHKREALESGSLGLGVAGGKDMMTGLLKRNLEITPKDQMSDEELLSQVNGLLFAAHDTTSSALSGTIDLLVKHQEVQAKLRDEIREAYRSYGNDLEYDQLNSLPYLDAVCRESLRIHAPGSFIVRIASKDWTLPLHYPIKTKSGKSTLTSIQVPKGTTVHISFRAANQDERTWGSDGRQFRPDRWLEPLPTSVLDARIPSVYSSIMTFSGGLRACPGMKFALLEMKIVLSSLVSKFKFDLSEDQIKWKAAGIIKPHIQYPGASTSEEPMMPVRVTLLREAE</sequence>
<comment type="similarity">
    <text evidence="3 10">Belongs to the cytochrome P450 family.</text>
</comment>
<evidence type="ECO:0000256" key="9">
    <source>
        <dbReference type="PIRSR" id="PIRSR602401-1"/>
    </source>
</evidence>
<proteinExistence type="inferred from homology"/>
<dbReference type="PANTHER" id="PTHR24305">
    <property type="entry name" value="CYTOCHROME P450"/>
    <property type="match status" value="1"/>
</dbReference>
<dbReference type="Pfam" id="PF00067">
    <property type="entry name" value="p450"/>
    <property type="match status" value="1"/>
</dbReference>
<keyword evidence="7 9" id="KW-0408">Iron</keyword>
<dbReference type="GO" id="GO:0020037">
    <property type="term" value="F:heme binding"/>
    <property type="evidence" value="ECO:0007669"/>
    <property type="project" value="InterPro"/>
</dbReference>
<evidence type="ECO:0000256" key="1">
    <source>
        <dbReference type="ARBA" id="ARBA00001971"/>
    </source>
</evidence>
<evidence type="ECO:0000256" key="7">
    <source>
        <dbReference type="ARBA" id="ARBA00023004"/>
    </source>
</evidence>
<evidence type="ECO:0008006" key="14">
    <source>
        <dbReference type="Google" id="ProtNLM"/>
    </source>
</evidence>
<feature type="transmembrane region" description="Helical" evidence="11">
    <location>
        <begin position="24"/>
        <end position="46"/>
    </location>
</feature>
<keyword evidence="4 9" id="KW-0349">Heme</keyword>
<comment type="cofactor">
    <cofactor evidence="1 9">
        <name>heme</name>
        <dbReference type="ChEBI" id="CHEBI:30413"/>
    </cofactor>
</comment>
<evidence type="ECO:0000256" key="2">
    <source>
        <dbReference type="ARBA" id="ARBA00005179"/>
    </source>
</evidence>
<evidence type="ECO:0000313" key="13">
    <source>
        <dbReference type="Proteomes" id="UP000663826"/>
    </source>
</evidence>
<evidence type="ECO:0000256" key="6">
    <source>
        <dbReference type="ARBA" id="ARBA00023002"/>
    </source>
</evidence>
<reference evidence="12" key="1">
    <citation type="submission" date="2021-01" db="EMBL/GenBank/DDBJ databases">
        <authorList>
            <person name="Kaushik A."/>
        </authorList>
    </citation>
    <scope>NUCLEOTIDE SEQUENCE</scope>
    <source>
        <strain evidence="12">AG1-1B</strain>
    </source>
</reference>
<comment type="caution">
    <text evidence="12">The sequence shown here is derived from an EMBL/GenBank/DDBJ whole genome shotgun (WGS) entry which is preliminary data.</text>
</comment>
<evidence type="ECO:0000256" key="5">
    <source>
        <dbReference type="ARBA" id="ARBA00022723"/>
    </source>
</evidence>
<keyword evidence="5 9" id="KW-0479">Metal-binding</keyword>
<keyword evidence="6 10" id="KW-0560">Oxidoreductase</keyword>
<evidence type="ECO:0000256" key="8">
    <source>
        <dbReference type="ARBA" id="ARBA00023033"/>
    </source>
</evidence>